<dbReference type="STRING" id="105984.A0A427XUA7"/>
<keyword evidence="2" id="KW-1185">Reference proteome</keyword>
<protein>
    <recommendedName>
        <fullName evidence="3">Kinase</fullName>
    </recommendedName>
</protein>
<evidence type="ECO:0000313" key="1">
    <source>
        <dbReference type="EMBL" id="RSH82428.1"/>
    </source>
</evidence>
<evidence type="ECO:0000313" key="2">
    <source>
        <dbReference type="Proteomes" id="UP000279236"/>
    </source>
</evidence>
<sequence length="280" mass="30514">MSTVAQVIRHKAELVAGYLVKQPRPGTRPLVVSMQGPQGSGKSTICARLVDVLREKGVVAAAASLDDFYLPHAGLTALAAANPSNAMLAGRGPPGTHDVDLLVDTLSQVHSPRGGEVVLPVFDKAAHGGRGDRAGYTVPVPAGLDVFVLEGWSLGYGPLPDTEARARWAVGRTARTHPYSSMAQVNTLLAAFEGQVGRFFDCHVAIRPMTFDYVYTWRLEQEHMMKEKNGGKGMSDEDVRRFVDRYMPVYEVFGEVRPHRPTFSLLFGPEREIVATEEEG</sequence>
<dbReference type="SUPFAM" id="SSF52540">
    <property type="entry name" value="P-loop containing nucleoside triphosphate hydrolases"/>
    <property type="match status" value="1"/>
</dbReference>
<dbReference type="AlphaFoldDB" id="A0A427XUA7"/>
<dbReference type="Gene3D" id="3.40.50.300">
    <property type="entry name" value="P-loop containing nucleotide triphosphate hydrolases"/>
    <property type="match status" value="1"/>
</dbReference>
<organism evidence="1 2">
    <name type="scientific">Apiotrichum porosum</name>
    <dbReference type="NCBI Taxonomy" id="105984"/>
    <lineage>
        <taxon>Eukaryota</taxon>
        <taxon>Fungi</taxon>
        <taxon>Dikarya</taxon>
        <taxon>Basidiomycota</taxon>
        <taxon>Agaricomycotina</taxon>
        <taxon>Tremellomycetes</taxon>
        <taxon>Trichosporonales</taxon>
        <taxon>Trichosporonaceae</taxon>
        <taxon>Apiotrichum</taxon>
    </lineage>
</organism>
<evidence type="ECO:0008006" key="3">
    <source>
        <dbReference type="Google" id="ProtNLM"/>
    </source>
</evidence>
<reference evidence="1 2" key="1">
    <citation type="submission" date="2018-11" db="EMBL/GenBank/DDBJ databases">
        <title>Genome sequence of Apiotrichum porosum DSM 27194.</title>
        <authorList>
            <person name="Aliyu H."/>
            <person name="Gorte O."/>
            <person name="Ochsenreither K."/>
        </authorList>
    </citation>
    <scope>NUCLEOTIDE SEQUENCE [LARGE SCALE GENOMIC DNA]</scope>
    <source>
        <strain evidence="1 2">DSM 27194</strain>
    </source>
</reference>
<comment type="caution">
    <text evidence="1">The sequence shown here is derived from an EMBL/GenBank/DDBJ whole genome shotgun (WGS) entry which is preliminary data.</text>
</comment>
<dbReference type="GeneID" id="39591940"/>
<name>A0A427XUA7_9TREE</name>
<dbReference type="RefSeq" id="XP_028476660.1">
    <property type="nucleotide sequence ID" value="XM_028622767.1"/>
</dbReference>
<dbReference type="InterPro" id="IPR027417">
    <property type="entry name" value="P-loop_NTPase"/>
</dbReference>
<dbReference type="OrthoDB" id="347435at2759"/>
<dbReference type="PANTHER" id="PTHR10285">
    <property type="entry name" value="URIDINE KINASE"/>
    <property type="match status" value="1"/>
</dbReference>
<dbReference type="EMBL" id="RSCE01000005">
    <property type="protein sequence ID" value="RSH82428.1"/>
    <property type="molecule type" value="Genomic_DNA"/>
</dbReference>
<gene>
    <name evidence="1" type="ORF">EHS24_007397</name>
</gene>
<dbReference type="Proteomes" id="UP000279236">
    <property type="component" value="Unassembled WGS sequence"/>
</dbReference>
<proteinExistence type="predicted"/>
<accession>A0A427XUA7</accession>